<dbReference type="InterPro" id="IPR006664">
    <property type="entry name" value="OMP_bac"/>
</dbReference>
<feature type="chain" id="PRO_5045792113" evidence="6">
    <location>
        <begin position="22"/>
        <end position="774"/>
    </location>
</feature>
<dbReference type="Proteomes" id="UP000032564">
    <property type="component" value="Unassembled WGS sequence"/>
</dbReference>
<dbReference type="PROSITE" id="PS51123">
    <property type="entry name" value="OMPA_2"/>
    <property type="match status" value="1"/>
</dbReference>
<evidence type="ECO:0000256" key="1">
    <source>
        <dbReference type="ARBA" id="ARBA00004442"/>
    </source>
</evidence>
<feature type="region of interest" description="Disordered" evidence="5">
    <location>
        <begin position="29"/>
        <end position="498"/>
    </location>
</feature>
<feature type="compositionally biased region" description="Polar residues" evidence="5">
    <location>
        <begin position="35"/>
        <end position="45"/>
    </location>
</feature>
<dbReference type="InterPro" id="IPR036737">
    <property type="entry name" value="OmpA-like_sf"/>
</dbReference>
<accession>A0ABR5DAI6</accession>
<keyword evidence="3" id="KW-0998">Cell outer membrane</keyword>
<evidence type="ECO:0000313" key="8">
    <source>
        <dbReference type="EMBL" id="KJF74069.1"/>
    </source>
</evidence>
<protein>
    <submittedName>
        <fullName evidence="8">Cell envelope biogenesis protein OmpA</fullName>
    </submittedName>
</protein>
<evidence type="ECO:0000313" key="9">
    <source>
        <dbReference type="Proteomes" id="UP000032564"/>
    </source>
</evidence>
<feature type="compositionally biased region" description="Basic and acidic residues" evidence="5">
    <location>
        <begin position="191"/>
        <end position="225"/>
    </location>
</feature>
<keyword evidence="2 4" id="KW-0472">Membrane</keyword>
<feature type="compositionally biased region" description="Basic and acidic residues" evidence="5">
    <location>
        <begin position="419"/>
        <end position="430"/>
    </location>
</feature>
<keyword evidence="9" id="KW-1185">Reference proteome</keyword>
<feature type="compositionally biased region" description="Pro residues" evidence="5">
    <location>
        <begin position="293"/>
        <end position="313"/>
    </location>
</feature>
<dbReference type="EMBL" id="JWIT01000004">
    <property type="protein sequence ID" value="KJF74069.1"/>
    <property type="molecule type" value="Genomic_DNA"/>
</dbReference>
<evidence type="ECO:0000256" key="2">
    <source>
        <dbReference type="ARBA" id="ARBA00023136"/>
    </source>
</evidence>
<organism evidence="8 9">
    <name type="scientific">Agrobacterium arsenijevicii</name>
    <dbReference type="NCBI Taxonomy" id="1585697"/>
    <lineage>
        <taxon>Bacteria</taxon>
        <taxon>Pseudomonadati</taxon>
        <taxon>Pseudomonadota</taxon>
        <taxon>Alphaproteobacteria</taxon>
        <taxon>Hyphomicrobiales</taxon>
        <taxon>Rhizobiaceae</taxon>
        <taxon>Rhizobium/Agrobacterium group</taxon>
        <taxon>Agrobacterium</taxon>
    </lineage>
</organism>
<dbReference type="PANTHER" id="PTHR30329:SF21">
    <property type="entry name" value="LIPOPROTEIN YIAD-RELATED"/>
    <property type="match status" value="1"/>
</dbReference>
<dbReference type="CDD" id="cd07185">
    <property type="entry name" value="OmpA_C-like"/>
    <property type="match status" value="1"/>
</dbReference>
<dbReference type="PRINTS" id="PR01021">
    <property type="entry name" value="OMPADOMAIN"/>
</dbReference>
<feature type="domain" description="OmpA-like" evidence="7">
    <location>
        <begin position="647"/>
        <end position="772"/>
    </location>
</feature>
<feature type="compositionally biased region" description="Basic and acidic residues" evidence="5">
    <location>
        <begin position="240"/>
        <end position="256"/>
    </location>
</feature>
<dbReference type="RefSeq" id="WP_045017149.1">
    <property type="nucleotide sequence ID" value="NZ_CP166104.1"/>
</dbReference>
<dbReference type="InterPro" id="IPR050330">
    <property type="entry name" value="Bact_OuterMem_StrucFunc"/>
</dbReference>
<dbReference type="Pfam" id="PF00691">
    <property type="entry name" value="OmpA"/>
    <property type="match status" value="1"/>
</dbReference>
<feature type="compositionally biased region" description="Low complexity" evidence="5">
    <location>
        <begin position="176"/>
        <end position="190"/>
    </location>
</feature>
<evidence type="ECO:0000256" key="6">
    <source>
        <dbReference type="SAM" id="SignalP"/>
    </source>
</evidence>
<keyword evidence="6" id="KW-0732">Signal</keyword>
<feature type="compositionally biased region" description="Basic and acidic residues" evidence="5">
    <location>
        <begin position="467"/>
        <end position="498"/>
    </location>
</feature>
<feature type="compositionally biased region" description="Low complexity" evidence="5">
    <location>
        <begin position="345"/>
        <end position="354"/>
    </location>
</feature>
<evidence type="ECO:0000259" key="7">
    <source>
        <dbReference type="PROSITE" id="PS51123"/>
    </source>
</evidence>
<comment type="subcellular location">
    <subcellularLocation>
        <location evidence="1">Cell outer membrane</location>
    </subcellularLocation>
</comment>
<name>A0ABR5DAI6_9HYPH</name>
<feature type="compositionally biased region" description="Basic and acidic residues" evidence="5">
    <location>
        <begin position="374"/>
        <end position="388"/>
    </location>
</feature>
<feature type="compositionally biased region" description="Basic and acidic residues" evidence="5">
    <location>
        <begin position="265"/>
        <end position="280"/>
    </location>
</feature>
<evidence type="ECO:0000256" key="3">
    <source>
        <dbReference type="ARBA" id="ARBA00023237"/>
    </source>
</evidence>
<dbReference type="Gene3D" id="3.30.1330.60">
    <property type="entry name" value="OmpA-like domain"/>
    <property type="match status" value="1"/>
</dbReference>
<dbReference type="InterPro" id="IPR006665">
    <property type="entry name" value="OmpA-like"/>
</dbReference>
<feature type="compositionally biased region" description="Low complexity" evidence="5">
    <location>
        <begin position="48"/>
        <end position="57"/>
    </location>
</feature>
<evidence type="ECO:0000256" key="4">
    <source>
        <dbReference type="PROSITE-ProRule" id="PRU00473"/>
    </source>
</evidence>
<sequence length="774" mass="85585">MLKKNTLLTGVVFPLMSLAIAVEPAAAGYAGAARVQTQMPQSQTPVILAQAQPQPEEQNPEELLRKQRQQAEEAQPKAEPQKHEQAPEPAREPKPEAAPAEPRPEPKREPQPEPKREPQPEPQREPQPEPQREPKQREARPEPAPAEQPAQERPRRAQEPQGEGEQRPARKRPQAEPEAAPAAPAPAEQQPQERPRKPERAEQPAGEGEQRPPRPRKPEPAKEPAAEQPAARPENTEQPAKPREPAPEKKPVEEKAPAPVPAPEPKAEPAEKAVPEKKPAAPEPAVKEVPVPKEAPTPARPPAPEAQPNPAPGQQPSEKPAPEGQGKTEPAAPLPGTPTPPPPSGATTGQAPAGEPVPNQVAIPQTEAPPTTKQELDKAKAIAKDPSKTADTVILPVDKGAAVLDSDKEVERSGNNQAREQRRREREQAGDVKVPTSDAEAQRAGAAEGKAPPPPVKMEAITSQQGERIDRRPQYDRPEGAREWQPREGGRRDQDRDAPIILQFGDRVVVRGDDNQRFIRDGGEPYYERLPGGRVRETVERRDGTQVVTIRNRYGDVIQRSRIDDRGREYVLFYAPELMEEPDREYVYRDPGLDLPPMRLRIPVRDYIIDTSSDPDRDYYRFLEQPPVEPVERVYSLDEVRYSARIRDKVRRIDLDTITFATGSAEIPMAQARSLRKVADAINKALAKNPAETFLIEGHTDAVGSDESNLVLSDERAASVANVLTDVYGIPPENLATQGYGERYLKVQTLGPEQQNRRVTIRRVTPLVRPVAQN</sequence>
<feature type="compositionally biased region" description="Basic and acidic residues" evidence="5">
    <location>
        <begin position="62"/>
        <end position="95"/>
    </location>
</feature>
<feature type="compositionally biased region" description="Basic and acidic residues" evidence="5">
    <location>
        <begin position="102"/>
        <end position="141"/>
    </location>
</feature>
<feature type="compositionally biased region" description="Pro residues" evidence="5">
    <location>
        <begin position="332"/>
        <end position="344"/>
    </location>
</feature>
<proteinExistence type="predicted"/>
<evidence type="ECO:0000256" key="5">
    <source>
        <dbReference type="SAM" id="MobiDB-lite"/>
    </source>
</evidence>
<dbReference type="SUPFAM" id="SSF103088">
    <property type="entry name" value="OmpA-like"/>
    <property type="match status" value="1"/>
</dbReference>
<feature type="compositionally biased region" description="Basic and acidic residues" evidence="5">
    <location>
        <begin position="150"/>
        <end position="168"/>
    </location>
</feature>
<comment type="caution">
    <text evidence="8">The sequence shown here is derived from an EMBL/GenBank/DDBJ whole genome shotgun (WGS) entry which is preliminary data.</text>
</comment>
<dbReference type="PANTHER" id="PTHR30329">
    <property type="entry name" value="STATOR ELEMENT OF FLAGELLAR MOTOR COMPLEX"/>
    <property type="match status" value="1"/>
</dbReference>
<reference evidence="8 9" key="1">
    <citation type="submission" date="2014-12" db="EMBL/GenBank/DDBJ databases">
        <authorList>
            <person name="Kuzmanovic N."/>
            <person name="Pulawska J."/>
            <person name="Obradovic A."/>
        </authorList>
    </citation>
    <scope>NUCLEOTIDE SEQUENCE [LARGE SCALE GENOMIC DNA]</scope>
    <source>
        <strain evidence="8 9">KFB 330</strain>
    </source>
</reference>
<feature type="compositionally biased region" description="Low complexity" evidence="5">
    <location>
        <begin position="283"/>
        <end position="292"/>
    </location>
</feature>
<feature type="signal peptide" evidence="6">
    <location>
        <begin position="1"/>
        <end position="21"/>
    </location>
</feature>
<gene>
    <name evidence="8" type="ORF">RP75_08385</name>
</gene>